<gene>
    <name evidence="5" type="ORF">LUZ63_016610</name>
</gene>
<organism evidence="5 6">
    <name type="scientific">Rhynchospora breviuscula</name>
    <dbReference type="NCBI Taxonomy" id="2022672"/>
    <lineage>
        <taxon>Eukaryota</taxon>
        <taxon>Viridiplantae</taxon>
        <taxon>Streptophyta</taxon>
        <taxon>Embryophyta</taxon>
        <taxon>Tracheophyta</taxon>
        <taxon>Spermatophyta</taxon>
        <taxon>Magnoliopsida</taxon>
        <taxon>Liliopsida</taxon>
        <taxon>Poales</taxon>
        <taxon>Cyperaceae</taxon>
        <taxon>Cyperoideae</taxon>
        <taxon>Rhynchosporeae</taxon>
        <taxon>Rhynchospora</taxon>
    </lineage>
</organism>
<dbReference type="PANTHER" id="PTHR19375">
    <property type="entry name" value="HEAT SHOCK PROTEIN 70KDA"/>
    <property type="match status" value="1"/>
</dbReference>
<dbReference type="InterPro" id="IPR018181">
    <property type="entry name" value="Heat_shock_70_CS"/>
</dbReference>
<dbReference type="EMBL" id="JAMQYH010000005">
    <property type="protein sequence ID" value="KAJ1685220.1"/>
    <property type="molecule type" value="Genomic_DNA"/>
</dbReference>
<dbReference type="OrthoDB" id="3789372at2759"/>
<dbReference type="GO" id="GO:0140662">
    <property type="term" value="F:ATP-dependent protein folding chaperone"/>
    <property type="evidence" value="ECO:0007669"/>
    <property type="project" value="InterPro"/>
</dbReference>
<name>A0A9Q0C0K5_9POAL</name>
<evidence type="ECO:0000256" key="3">
    <source>
        <dbReference type="ARBA" id="ARBA00022840"/>
    </source>
</evidence>
<dbReference type="InterPro" id="IPR013126">
    <property type="entry name" value="Hsp_70_fam"/>
</dbReference>
<dbReference type="InterPro" id="IPR043129">
    <property type="entry name" value="ATPase_NBD"/>
</dbReference>
<keyword evidence="6" id="KW-1185">Reference proteome</keyword>
<dbReference type="InterPro" id="IPR029048">
    <property type="entry name" value="HSP70_C_sf"/>
</dbReference>
<dbReference type="Pfam" id="PF00012">
    <property type="entry name" value="HSP70"/>
    <property type="match status" value="1"/>
</dbReference>
<dbReference type="Proteomes" id="UP001151287">
    <property type="component" value="Unassembled WGS sequence"/>
</dbReference>
<dbReference type="SUPFAM" id="SSF53067">
    <property type="entry name" value="Actin-like ATPase domain"/>
    <property type="match status" value="2"/>
</dbReference>
<dbReference type="PRINTS" id="PR00301">
    <property type="entry name" value="HEATSHOCK70"/>
</dbReference>
<evidence type="ECO:0000313" key="6">
    <source>
        <dbReference type="Proteomes" id="UP001151287"/>
    </source>
</evidence>
<dbReference type="Gene3D" id="2.60.34.10">
    <property type="entry name" value="Substrate Binding Domain Of DNAk, Chain A, domain 1"/>
    <property type="match status" value="1"/>
</dbReference>
<reference evidence="5" key="1">
    <citation type="journal article" date="2022" name="Cell">
        <title>Repeat-based holocentromeres influence genome architecture and karyotype evolution.</title>
        <authorList>
            <person name="Hofstatter P.G."/>
            <person name="Thangavel G."/>
            <person name="Lux T."/>
            <person name="Neumann P."/>
            <person name="Vondrak T."/>
            <person name="Novak P."/>
            <person name="Zhang M."/>
            <person name="Costa L."/>
            <person name="Castellani M."/>
            <person name="Scott A."/>
            <person name="Toegelov H."/>
            <person name="Fuchs J."/>
            <person name="Mata-Sucre Y."/>
            <person name="Dias Y."/>
            <person name="Vanzela A.L.L."/>
            <person name="Huettel B."/>
            <person name="Almeida C.C.S."/>
            <person name="Simkova H."/>
            <person name="Souza G."/>
            <person name="Pedrosa-Harand A."/>
            <person name="Macas J."/>
            <person name="Mayer K.F.X."/>
            <person name="Houben A."/>
            <person name="Marques A."/>
        </authorList>
    </citation>
    <scope>NUCLEOTIDE SEQUENCE</scope>
    <source>
        <strain evidence="5">RhyBre1mFocal</strain>
    </source>
</reference>
<keyword evidence="2 4" id="KW-0547">Nucleotide-binding</keyword>
<keyword evidence="3 4" id="KW-0067">ATP-binding</keyword>
<dbReference type="AlphaFoldDB" id="A0A9Q0C0K5"/>
<dbReference type="SUPFAM" id="SSF100934">
    <property type="entry name" value="Heat shock protein 70kD (HSP70), C-terminal subdomain"/>
    <property type="match status" value="1"/>
</dbReference>
<sequence length="596" mass="66052">MKGIAETYLECSVKNVVITVPAYFNHSQREATKNAGVIAGLNVMRIMDEPTAAALAYGFHKITKSADEHNVLVVDFGGGTFDVSLLTIGYGNFVVRATAGDTHLGGEDFNDSLVDHCVREFKKKFQEDITGNARAMSMLRTACERAKVMLSSSGREIITLPCLHNNKDFSTRISKAKFEELNNDLFMRCMDSIKKCLSDVKLDKTRVDAVLLIGGSTRIPKLQKLLQDFFEGKRLSMGMNADEAVAYGAAIQAAILNGNSDNQLQNLVLVDVTPLSLGIKERSLTKIVVPRNTPIPTKIERIATTVVDNQTSVKIAIYEGESAETKYNNLLGTFLLGGIHLAPRGVPIIDLCYDIDANGILHVSAQDRSSGSKNDIVVSKLNQDLTEEEIIKMVEQAARYKVEDEEDKARISLEDYIDKMKGIAQDPDLPASYKRKMEEAAQKAEAWLKTNHYGQIDEIRQRQSELESFIETLMKQKRGGIPYDSERPVGNTYSVWNAPSLLRIFGVVPASANHGFKTRRFNSESARVDSDSAANDPIFGELERIWVERLEITINGGVLPWREVKEYGKTLDEVAIVEKSPQEAGKSTMATPYEGI</sequence>
<protein>
    <recommendedName>
        <fullName evidence="7">Heat shock protein 70</fullName>
    </recommendedName>
</protein>
<dbReference type="PROSITE" id="PS01036">
    <property type="entry name" value="HSP70_3"/>
    <property type="match status" value="1"/>
</dbReference>
<dbReference type="FunFam" id="3.90.640.10:FF:000010">
    <property type="entry name" value="heat shock 70 kDa protein 14"/>
    <property type="match status" value="1"/>
</dbReference>
<dbReference type="Gene3D" id="1.20.1270.10">
    <property type="match status" value="1"/>
</dbReference>
<dbReference type="InterPro" id="IPR029047">
    <property type="entry name" value="HSP70_peptide-bd_sf"/>
</dbReference>
<dbReference type="PROSITE" id="PS00329">
    <property type="entry name" value="HSP70_2"/>
    <property type="match status" value="1"/>
</dbReference>
<dbReference type="CDD" id="cd24028">
    <property type="entry name" value="ASKHA_NBD_HSP70_HSPA1-like"/>
    <property type="match status" value="1"/>
</dbReference>
<evidence type="ECO:0000256" key="2">
    <source>
        <dbReference type="ARBA" id="ARBA00022741"/>
    </source>
</evidence>
<dbReference type="FunFam" id="3.30.420.40:FF:000545">
    <property type="entry name" value="Endoplasmic reticulum chaperone BiP"/>
    <property type="match status" value="1"/>
</dbReference>
<evidence type="ECO:0008006" key="7">
    <source>
        <dbReference type="Google" id="ProtNLM"/>
    </source>
</evidence>
<dbReference type="Gene3D" id="3.30.420.40">
    <property type="match status" value="2"/>
</dbReference>
<dbReference type="Gene3D" id="3.90.640.10">
    <property type="entry name" value="Actin, Chain A, domain 4"/>
    <property type="match status" value="1"/>
</dbReference>
<dbReference type="SUPFAM" id="SSF100920">
    <property type="entry name" value="Heat shock protein 70kD (HSP70), peptide-binding domain"/>
    <property type="match status" value="1"/>
</dbReference>
<dbReference type="FunFam" id="2.60.34.10:FF:000012">
    <property type="entry name" value="Heat shock 70 kDa protein"/>
    <property type="match status" value="1"/>
</dbReference>
<accession>A0A9Q0C0K5</accession>
<evidence type="ECO:0000256" key="4">
    <source>
        <dbReference type="RuleBase" id="RU003322"/>
    </source>
</evidence>
<proteinExistence type="inferred from homology"/>
<evidence type="ECO:0000256" key="1">
    <source>
        <dbReference type="ARBA" id="ARBA00007381"/>
    </source>
</evidence>
<comment type="similarity">
    <text evidence="1 4">Belongs to the heat shock protein 70 family.</text>
</comment>
<comment type="caution">
    <text evidence="5">The sequence shown here is derived from an EMBL/GenBank/DDBJ whole genome shotgun (WGS) entry which is preliminary data.</text>
</comment>
<dbReference type="GO" id="GO:0005524">
    <property type="term" value="F:ATP binding"/>
    <property type="evidence" value="ECO:0007669"/>
    <property type="project" value="UniProtKB-KW"/>
</dbReference>
<evidence type="ECO:0000313" key="5">
    <source>
        <dbReference type="EMBL" id="KAJ1685220.1"/>
    </source>
</evidence>